<dbReference type="InterPro" id="IPR052031">
    <property type="entry name" value="Membrane_Transporter-Flippase"/>
</dbReference>
<feature type="transmembrane region" description="Helical" evidence="8">
    <location>
        <begin position="50"/>
        <end position="70"/>
    </location>
</feature>
<evidence type="ECO:0000256" key="5">
    <source>
        <dbReference type="ARBA" id="ARBA00022989"/>
    </source>
</evidence>
<evidence type="ECO:0000256" key="3">
    <source>
        <dbReference type="ARBA" id="ARBA00022475"/>
    </source>
</evidence>
<protein>
    <submittedName>
        <fullName evidence="9">Uncharacterized protein</fullName>
    </submittedName>
</protein>
<dbReference type="InParanoid" id="B2W1W9"/>
<feature type="compositionally biased region" description="Basic and acidic residues" evidence="7">
    <location>
        <begin position="1"/>
        <end position="17"/>
    </location>
</feature>
<evidence type="ECO:0000256" key="2">
    <source>
        <dbReference type="ARBA" id="ARBA00022448"/>
    </source>
</evidence>
<keyword evidence="4 8" id="KW-0812">Transmembrane</keyword>
<sequence length="416" mass="45980">MLHSKDGRDSDTSHSEERDEPQEATNNDAELSWKKLAKQDLTPSRHRDTYIGALLFNISAFILPALYTTLSKLWVAHIDSSMVVTTDTFTYIGVVAEVLNEGLPRASYLVIGDKANREYRSRLQLTHTLILFQGVLGLIMSIAFVAGASTFARGFVPSEVRAASVTFHVRGVTPSVNMQAAISLACSLSSALAGLGYFIWITRFASESEDGEGQTTTTKPSVASLRTLAKPGIVFFVESAIRNALYLWLVHGIVDLGRDYATAWGVFSTIRWGLVMVPVMALEATTLTFIGHSWGQFRASSLGDESGRRHNTKPEATRRQIWSVARWVLYSIAIVLVVEIPLCFSMAFRGAGQFARYLSGSDEVAKIVARMWRTVDWCYILYGVSTQLAAVLAATRPRWYLYQSLASNILVIDKDG</sequence>
<feature type="transmembrane region" description="Helical" evidence="8">
    <location>
        <begin position="176"/>
        <end position="200"/>
    </location>
</feature>
<feature type="transmembrane region" description="Helical" evidence="8">
    <location>
        <begin position="129"/>
        <end position="156"/>
    </location>
</feature>
<dbReference type="AlphaFoldDB" id="B2W1W9"/>
<evidence type="ECO:0000256" key="4">
    <source>
        <dbReference type="ARBA" id="ARBA00022692"/>
    </source>
</evidence>
<accession>B2W1W9</accession>
<keyword evidence="6 8" id="KW-0472">Membrane</keyword>
<dbReference type="PANTHER" id="PTHR43549:SF2">
    <property type="entry name" value="MULTIDRUG RESISTANCE PROTEIN NORM-RELATED"/>
    <property type="match status" value="1"/>
</dbReference>
<dbReference type="HOGENOM" id="CLU_030965_1_0_1"/>
<gene>
    <name evidence="9" type="ORF">PTRG_03417</name>
</gene>
<dbReference type="OrthoDB" id="2119662at2759"/>
<dbReference type="EMBL" id="DS231617">
    <property type="protein sequence ID" value="EDU46255.1"/>
    <property type="molecule type" value="Genomic_DNA"/>
</dbReference>
<evidence type="ECO:0000256" key="7">
    <source>
        <dbReference type="SAM" id="MobiDB-lite"/>
    </source>
</evidence>
<feature type="region of interest" description="Disordered" evidence="7">
    <location>
        <begin position="1"/>
        <end position="29"/>
    </location>
</feature>
<evidence type="ECO:0000256" key="8">
    <source>
        <dbReference type="SAM" id="Phobius"/>
    </source>
</evidence>
<keyword evidence="3" id="KW-1003">Cell membrane</keyword>
<dbReference type="OMA" id="CYIFYAM"/>
<dbReference type="STRING" id="426418.B2W1W9"/>
<comment type="subcellular location">
    <subcellularLocation>
        <location evidence="1">Cell membrane</location>
        <topology evidence="1">Multi-pass membrane protein</topology>
    </subcellularLocation>
</comment>
<dbReference type="GO" id="GO:0005886">
    <property type="term" value="C:plasma membrane"/>
    <property type="evidence" value="ECO:0007669"/>
    <property type="project" value="UniProtKB-SubCell"/>
</dbReference>
<evidence type="ECO:0000313" key="10">
    <source>
        <dbReference type="Proteomes" id="UP000001471"/>
    </source>
</evidence>
<name>B2W1W9_PYRTR</name>
<evidence type="ECO:0000256" key="6">
    <source>
        <dbReference type="ARBA" id="ARBA00023136"/>
    </source>
</evidence>
<proteinExistence type="predicted"/>
<dbReference type="PANTHER" id="PTHR43549">
    <property type="entry name" value="MULTIDRUG RESISTANCE PROTEIN YPNP-RELATED"/>
    <property type="match status" value="1"/>
</dbReference>
<keyword evidence="5 8" id="KW-1133">Transmembrane helix</keyword>
<dbReference type="Proteomes" id="UP000001471">
    <property type="component" value="Unassembled WGS sequence"/>
</dbReference>
<feature type="transmembrane region" description="Helical" evidence="8">
    <location>
        <begin position="327"/>
        <end position="348"/>
    </location>
</feature>
<organism evidence="9 10">
    <name type="scientific">Pyrenophora tritici-repentis (strain Pt-1C-BFP)</name>
    <name type="common">Wheat tan spot fungus</name>
    <name type="synonym">Drechslera tritici-repentis</name>
    <dbReference type="NCBI Taxonomy" id="426418"/>
    <lineage>
        <taxon>Eukaryota</taxon>
        <taxon>Fungi</taxon>
        <taxon>Dikarya</taxon>
        <taxon>Ascomycota</taxon>
        <taxon>Pezizomycotina</taxon>
        <taxon>Dothideomycetes</taxon>
        <taxon>Pleosporomycetidae</taxon>
        <taxon>Pleosporales</taxon>
        <taxon>Pleosporineae</taxon>
        <taxon>Pleosporaceae</taxon>
        <taxon>Pyrenophora</taxon>
    </lineage>
</organism>
<reference evidence="10" key="1">
    <citation type="journal article" date="2013" name="G3 (Bethesda)">
        <title>Comparative genomics of a plant-pathogenic fungus, Pyrenophora tritici-repentis, reveals transduplication and the impact of repeat elements on pathogenicity and population divergence.</title>
        <authorList>
            <person name="Manning V.A."/>
            <person name="Pandelova I."/>
            <person name="Dhillon B."/>
            <person name="Wilhelm L.J."/>
            <person name="Goodwin S.B."/>
            <person name="Berlin A.M."/>
            <person name="Figueroa M."/>
            <person name="Freitag M."/>
            <person name="Hane J.K."/>
            <person name="Henrissat B."/>
            <person name="Holman W.H."/>
            <person name="Kodira C.D."/>
            <person name="Martin J."/>
            <person name="Oliver R.P."/>
            <person name="Robbertse B."/>
            <person name="Schackwitz W."/>
            <person name="Schwartz D.C."/>
            <person name="Spatafora J.W."/>
            <person name="Turgeon B.G."/>
            <person name="Yandava C."/>
            <person name="Young S."/>
            <person name="Zhou S."/>
            <person name="Zeng Q."/>
            <person name="Grigoriev I.V."/>
            <person name="Ma L.-J."/>
            <person name="Ciuffetti L.M."/>
        </authorList>
    </citation>
    <scope>NUCLEOTIDE SEQUENCE [LARGE SCALE GENOMIC DNA]</scope>
    <source>
        <strain evidence="10">Pt-1C-BFP</strain>
    </source>
</reference>
<keyword evidence="2" id="KW-0813">Transport</keyword>
<evidence type="ECO:0000256" key="1">
    <source>
        <dbReference type="ARBA" id="ARBA00004651"/>
    </source>
</evidence>
<dbReference type="eggNOG" id="ENOG502RBVG">
    <property type="taxonomic scope" value="Eukaryota"/>
</dbReference>
<evidence type="ECO:0000313" key="9">
    <source>
        <dbReference type="EMBL" id="EDU46255.1"/>
    </source>
</evidence>